<dbReference type="Proteomes" id="UP000318294">
    <property type="component" value="Unassembled WGS sequence"/>
</dbReference>
<dbReference type="GO" id="GO:0120010">
    <property type="term" value="P:intermembrane phospholipid transfer"/>
    <property type="evidence" value="ECO:0007669"/>
    <property type="project" value="TreeGrafter"/>
</dbReference>
<keyword evidence="4" id="KW-0449">Lipoprotein</keyword>
<gene>
    <name evidence="4" type="primary">mlaA</name>
    <name evidence="4" type="ORF">Tchar_00343</name>
</gene>
<proteinExistence type="inferred from homology"/>
<sequence length="258" mass="27776">MIRRSDGRRAQAMTRPRPQAGRAAPRRLARVVAFAAVAAALGGCASGPDAHPHDPLEPFNRGVYRFNEAVDEAVLKPVAQGYQAAVPRPVRIGVNNFFGNLRDLWSAVNAVLQARPQPAVENVMRFSVNTALGFGGVLDLASEMGITRTTLDFGQTLGRWGVPAGPYLVLPLLGPSTVRDTVALPVDRQGDPVAQGIDHVATRNSLQALRIVDQRAGLLRAGELLEQAALDKYGFTRDAYLARRQRQIDAAQGGGRDE</sequence>
<dbReference type="GO" id="GO:0016020">
    <property type="term" value="C:membrane"/>
    <property type="evidence" value="ECO:0007669"/>
    <property type="project" value="InterPro"/>
</dbReference>
<evidence type="ECO:0000256" key="2">
    <source>
        <dbReference type="ARBA" id="ARBA00022729"/>
    </source>
</evidence>
<dbReference type="PANTHER" id="PTHR30035:SF3">
    <property type="entry name" value="INTERMEMBRANE PHOSPHOLIPID TRANSPORT SYSTEM LIPOPROTEIN MLAA"/>
    <property type="match status" value="1"/>
</dbReference>
<feature type="region of interest" description="Disordered" evidence="3">
    <location>
        <begin position="1"/>
        <end position="24"/>
    </location>
</feature>
<protein>
    <submittedName>
        <fullName evidence="4">Putative phospholipid-binding lipoprotein MlaA</fullName>
    </submittedName>
</protein>
<reference evidence="4 5" key="1">
    <citation type="submission" date="2019-07" db="EMBL/GenBank/DDBJ databases">
        <title>Tepidimonas charontis SPSP-6 draft genome.</title>
        <authorList>
            <person name="Da Costa M.S."/>
            <person name="Froufe H.J.C."/>
            <person name="Egas C."/>
            <person name="Albuquerque L."/>
        </authorList>
    </citation>
    <scope>NUCLEOTIDE SEQUENCE [LARGE SCALE GENOMIC DNA]</scope>
    <source>
        <strain evidence="4 5">SPSP-6</strain>
    </source>
</reference>
<name>A0A554XJL3_9BURK</name>
<dbReference type="EMBL" id="VJON01000003">
    <property type="protein sequence ID" value="TSE35988.1"/>
    <property type="molecule type" value="Genomic_DNA"/>
</dbReference>
<dbReference type="AlphaFoldDB" id="A0A554XJL3"/>
<evidence type="ECO:0000313" key="4">
    <source>
        <dbReference type="EMBL" id="TSE35988.1"/>
    </source>
</evidence>
<evidence type="ECO:0000256" key="1">
    <source>
        <dbReference type="ARBA" id="ARBA00010634"/>
    </source>
</evidence>
<evidence type="ECO:0000256" key="3">
    <source>
        <dbReference type="SAM" id="MobiDB-lite"/>
    </source>
</evidence>
<comment type="similarity">
    <text evidence="1">Belongs to the MlaA family.</text>
</comment>
<dbReference type="Pfam" id="PF04333">
    <property type="entry name" value="MlaA"/>
    <property type="match status" value="1"/>
</dbReference>
<comment type="caution">
    <text evidence="4">The sequence shown here is derived from an EMBL/GenBank/DDBJ whole genome shotgun (WGS) entry which is preliminary data.</text>
</comment>
<accession>A0A554XJL3</accession>
<organism evidence="4 5">
    <name type="scientific">Tepidimonas charontis</name>
    <dbReference type="NCBI Taxonomy" id="2267262"/>
    <lineage>
        <taxon>Bacteria</taxon>
        <taxon>Pseudomonadati</taxon>
        <taxon>Pseudomonadota</taxon>
        <taxon>Betaproteobacteria</taxon>
        <taxon>Burkholderiales</taxon>
        <taxon>Tepidimonas</taxon>
    </lineage>
</organism>
<dbReference type="PRINTS" id="PR01805">
    <property type="entry name" value="VACJLIPOPROT"/>
</dbReference>
<dbReference type="InterPro" id="IPR007428">
    <property type="entry name" value="MlaA"/>
</dbReference>
<evidence type="ECO:0000313" key="5">
    <source>
        <dbReference type="Proteomes" id="UP000318294"/>
    </source>
</evidence>
<keyword evidence="2" id="KW-0732">Signal</keyword>
<keyword evidence="5" id="KW-1185">Reference proteome</keyword>
<dbReference type="PANTHER" id="PTHR30035">
    <property type="entry name" value="LIPOPROTEIN VACJ-RELATED"/>
    <property type="match status" value="1"/>
</dbReference>